<dbReference type="GO" id="GO:0016126">
    <property type="term" value="P:sterol biosynthetic process"/>
    <property type="evidence" value="ECO:0007669"/>
    <property type="project" value="TreeGrafter"/>
</dbReference>
<dbReference type="InterPro" id="IPR023076">
    <property type="entry name" value="HMG_CoA_Rdtase_CS"/>
</dbReference>
<evidence type="ECO:0000259" key="14">
    <source>
        <dbReference type="PROSITE" id="PS50156"/>
    </source>
</evidence>
<dbReference type="InterPro" id="IPR002202">
    <property type="entry name" value="HMG_CoA_Rdtase"/>
</dbReference>
<dbReference type="Gene3D" id="1.10.3270.10">
    <property type="entry name" value="HMGR, N-terminal domain"/>
    <property type="match status" value="1"/>
</dbReference>
<comment type="subcellular location">
    <subcellularLocation>
        <location evidence="1 12">Endoplasmic reticulum membrane</location>
        <topology evidence="1 12">Multi-pass membrane protein</topology>
    </subcellularLocation>
</comment>
<dbReference type="FunFam" id="1.10.3270.10:FF:000001">
    <property type="entry name" value="3-hydroxy-3-methylglutaryl coenzyme A reductase"/>
    <property type="match status" value="1"/>
</dbReference>
<evidence type="ECO:0000256" key="2">
    <source>
        <dbReference type="ARBA" id="ARBA00005084"/>
    </source>
</evidence>
<evidence type="ECO:0000256" key="7">
    <source>
        <dbReference type="ARBA" id="ARBA00022989"/>
    </source>
</evidence>
<keyword evidence="16" id="KW-1185">Reference proteome</keyword>
<evidence type="ECO:0000256" key="12">
    <source>
        <dbReference type="RuleBase" id="RU361219"/>
    </source>
</evidence>
<dbReference type="SUPFAM" id="SSF55035">
    <property type="entry name" value="NAD-binding domain of HMG-CoA reductase"/>
    <property type="match status" value="1"/>
</dbReference>
<dbReference type="FunFam" id="3.90.770.10:FF:000001">
    <property type="entry name" value="3-hydroxy-3-methylglutaryl coenzyme A reductase"/>
    <property type="match status" value="1"/>
</dbReference>
<feature type="domain" description="SSD" evidence="14">
    <location>
        <begin position="165"/>
        <end position="323"/>
    </location>
</feature>
<dbReference type="GO" id="GO:0050661">
    <property type="term" value="F:NADP binding"/>
    <property type="evidence" value="ECO:0007669"/>
    <property type="project" value="InterPro"/>
</dbReference>
<keyword evidence="10" id="KW-0325">Glycoprotein</keyword>
<dbReference type="PROSITE" id="PS50156">
    <property type="entry name" value="SSD"/>
    <property type="match status" value="1"/>
</dbReference>
<keyword evidence="4 12" id="KW-0812">Transmembrane</keyword>
<dbReference type="PROSITE" id="PS00066">
    <property type="entry name" value="HMG_COA_REDUCTASE_1"/>
    <property type="match status" value="1"/>
</dbReference>
<dbReference type="SUPFAM" id="SSF56542">
    <property type="entry name" value="Substrate-binding domain of HMG-CoA reductase"/>
    <property type="match status" value="1"/>
</dbReference>
<gene>
    <name evidence="15" type="ORF">BV898_13941</name>
</gene>
<comment type="similarity">
    <text evidence="3 12">Belongs to the HMG-CoA reductase family.</text>
</comment>
<organism evidence="15 16">
    <name type="scientific">Hypsibius exemplaris</name>
    <name type="common">Freshwater tardigrade</name>
    <dbReference type="NCBI Taxonomy" id="2072580"/>
    <lineage>
        <taxon>Eukaryota</taxon>
        <taxon>Metazoa</taxon>
        <taxon>Ecdysozoa</taxon>
        <taxon>Tardigrada</taxon>
        <taxon>Eutardigrada</taxon>
        <taxon>Parachela</taxon>
        <taxon>Hypsibioidea</taxon>
        <taxon>Hypsibiidae</taxon>
        <taxon>Hypsibius</taxon>
    </lineage>
</organism>
<dbReference type="SUPFAM" id="SSF82866">
    <property type="entry name" value="Multidrug efflux transporter AcrB transmembrane domain"/>
    <property type="match status" value="1"/>
</dbReference>
<dbReference type="GO" id="GO:0005789">
    <property type="term" value="C:endoplasmic reticulum membrane"/>
    <property type="evidence" value="ECO:0007669"/>
    <property type="project" value="UniProtKB-SubCell"/>
</dbReference>
<evidence type="ECO:0000256" key="1">
    <source>
        <dbReference type="ARBA" id="ARBA00004477"/>
    </source>
</evidence>
<dbReference type="InterPro" id="IPR004816">
    <property type="entry name" value="HMG_CoA_Rdtase_metazoan"/>
</dbReference>
<dbReference type="PANTHER" id="PTHR10572">
    <property type="entry name" value="3-HYDROXY-3-METHYLGLUTARYL-COENZYME A REDUCTASE"/>
    <property type="match status" value="1"/>
</dbReference>
<proteinExistence type="inferred from homology"/>
<dbReference type="AlphaFoldDB" id="A0A1W0W984"/>
<evidence type="ECO:0000313" key="16">
    <source>
        <dbReference type="Proteomes" id="UP000192578"/>
    </source>
</evidence>
<dbReference type="NCBIfam" id="TIGR00533">
    <property type="entry name" value="HMG_CoA_R_NADP"/>
    <property type="match status" value="1"/>
</dbReference>
<feature type="compositionally biased region" description="Polar residues" evidence="13">
    <location>
        <begin position="968"/>
        <end position="997"/>
    </location>
</feature>
<keyword evidence="7 12" id="KW-1133">Transmembrane helix</keyword>
<dbReference type="PROSITE" id="PS01192">
    <property type="entry name" value="HMG_COA_REDUCTASE_3"/>
    <property type="match status" value="1"/>
</dbReference>
<dbReference type="UniPathway" id="UPA00058">
    <property type="reaction ID" value="UER00103"/>
</dbReference>
<feature type="region of interest" description="Disordered" evidence="13">
    <location>
        <begin position="442"/>
        <end position="462"/>
    </location>
</feature>
<dbReference type="InterPro" id="IPR009029">
    <property type="entry name" value="HMG_CoA_Rdtase_sub-bd_dom_sf"/>
</dbReference>
<keyword evidence="6 12" id="KW-0521">NADP</keyword>
<dbReference type="FunFam" id="3.30.70.420:FF:000001">
    <property type="entry name" value="3-hydroxy-3-methylglutaryl coenzyme A reductase"/>
    <property type="match status" value="1"/>
</dbReference>
<dbReference type="Pfam" id="PF00368">
    <property type="entry name" value="HMG-CoA_red"/>
    <property type="match status" value="1"/>
</dbReference>
<keyword evidence="8 12" id="KW-0560">Oxidoreductase</keyword>
<feature type="transmembrane region" description="Helical" evidence="12">
    <location>
        <begin position="292"/>
        <end position="325"/>
    </location>
</feature>
<evidence type="ECO:0000256" key="3">
    <source>
        <dbReference type="ARBA" id="ARBA00007661"/>
    </source>
</evidence>
<dbReference type="PANTHER" id="PTHR10572:SF24">
    <property type="entry name" value="3-HYDROXY-3-METHYLGLUTARYL-COENZYME A REDUCTASE"/>
    <property type="match status" value="1"/>
</dbReference>
<dbReference type="CDD" id="cd00643">
    <property type="entry name" value="HMG-CoA_reductase_classI"/>
    <property type="match status" value="1"/>
</dbReference>
<dbReference type="Proteomes" id="UP000192578">
    <property type="component" value="Unassembled WGS sequence"/>
</dbReference>
<feature type="transmembrane region" description="Helical" evidence="12">
    <location>
        <begin position="161"/>
        <end position="182"/>
    </location>
</feature>
<evidence type="ECO:0000256" key="5">
    <source>
        <dbReference type="ARBA" id="ARBA00022824"/>
    </source>
</evidence>
<evidence type="ECO:0000256" key="6">
    <source>
        <dbReference type="ARBA" id="ARBA00022857"/>
    </source>
</evidence>
<accession>A0A1W0W984</accession>
<evidence type="ECO:0000256" key="8">
    <source>
        <dbReference type="ARBA" id="ARBA00023002"/>
    </source>
</evidence>
<feature type="region of interest" description="Disordered" evidence="13">
    <location>
        <begin position="961"/>
        <end position="997"/>
    </location>
</feature>
<evidence type="ECO:0000256" key="9">
    <source>
        <dbReference type="ARBA" id="ARBA00023136"/>
    </source>
</evidence>
<sequence length="997" mass="108014">MHFASVVNDGQARQLLDGTVSVVSGGTSQKTSRNSVVWLPQPLHFGFEHSQRLCALFLRPFGRTQHSSGRATTTLAELYFFSSDTADHDSSSLPPSSFRPELKMLSSAFYTQGLFCTSHPWEVIAGILTLTLSMMSLTFFGDSTKSKICGWNFQCPEEEEVPSADIIILSVAHCLAAAYIYLQFRKMSALGSKYLLGLVGLLCIFFSISFSASFVHLLGYELHGLSDSLPFFLLLLDLSKVTALAKYALSSSNQSASIKETVARGVAILGPTLTLDTLVQVLVIGIGSVSGIPLLEVICCFGCVSLIVNYVVFMTFFPGSLCLLLELERSNQPTAWPRGKKYELESQPNPAEQRIKLIMSAGLALVHVYSRLANEVVDQTELEKALLSDQARQIIPNMPLWEFYFRELFSFSPQQIISFVFISGICVKYIFFDSVKDAGSTLASPTRTVAPSEDQCSRPGTDRRTITITSASSSEATLEEAPPARQRRFTVGDDDEVEEDFREVIQPCMLDREVQTDDESEVKRTEAPTTSFRRSLESCVNLLKTKKSGISELTDAEILLLVHSKRISAHKLEEELGDLVRAVKIRRLLVSSSLANTEALCDLPYENYDYSKVSGMCCENVIGYLPVPVGVAGPLLLDNKSYHVPLATTEGCLVASVNRGCRAITMSGGARSHVYADGMTRGPVVTMPSAVGACEVMEWITGDGYQRVAEAFNRTSRFARLQSITPKIAGRNLYIRFKATTGDAMGMNMLCKGTESALHAIQEQFPEMEIIALSGNYCMDKKPSALNWIDGRGKSVVCEAVITADVLRNILKTTVADLPDLNMRKNLIGSAMAGSIGGFNAHASNMVSAIFLATGQDIAQNVVSSNCITLMEATGDDLQDLLVSVTMPSIEVGTVGGGTSLPPQAASLQMLGVEGSSLLRAGTNAETLARVICGTVLAGELSLLSALAAGHLVQSHLKHNRSKVDISARSNPTSPTHTRAGSLQTTASLIPQCGNSR</sequence>
<dbReference type="Gene3D" id="3.90.770.10">
    <property type="entry name" value="3-hydroxy-3-methylglutaryl-coenzyme A Reductase, Chain A, domain 2"/>
    <property type="match status" value="1"/>
</dbReference>
<name>A0A1W0W984_HYPEX</name>
<dbReference type="OrthoDB" id="310654at2759"/>
<dbReference type="EMBL" id="MTYJ01000162">
    <property type="protein sequence ID" value="OQV11743.1"/>
    <property type="molecule type" value="Genomic_DNA"/>
</dbReference>
<comment type="caution">
    <text evidence="15">The sequence shown here is derived from an EMBL/GenBank/DDBJ whole genome shotgun (WGS) entry which is preliminary data.</text>
</comment>
<dbReference type="PROSITE" id="PS50065">
    <property type="entry name" value="HMG_COA_REDUCTASE_4"/>
    <property type="match status" value="1"/>
</dbReference>
<dbReference type="NCBIfam" id="TIGR00920">
    <property type="entry name" value="2A060605"/>
    <property type="match status" value="1"/>
</dbReference>
<dbReference type="GO" id="GO:0005778">
    <property type="term" value="C:peroxisomal membrane"/>
    <property type="evidence" value="ECO:0007669"/>
    <property type="project" value="TreeGrafter"/>
</dbReference>
<evidence type="ECO:0000256" key="11">
    <source>
        <dbReference type="ARBA" id="ARBA00049909"/>
    </source>
</evidence>
<dbReference type="Pfam" id="PF12349">
    <property type="entry name" value="Sterol-sensing"/>
    <property type="match status" value="1"/>
</dbReference>
<feature type="transmembrane region" description="Helical" evidence="12">
    <location>
        <begin position="261"/>
        <end position="286"/>
    </location>
</feature>
<feature type="transmembrane region" description="Helical" evidence="12">
    <location>
        <begin position="123"/>
        <end position="141"/>
    </location>
</feature>
<dbReference type="EC" id="1.1.1.34" evidence="12"/>
<dbReference type="InterPro" id="IPR023282">
    <property type="entry name" value="HMG_CoA_Rdtase_N"/>
</dbReference>
<evidence type="ECO:0000256" key="4">
    <source>
        <dbReference type="ARBA" id="ARBA00022692"/>
    </source>
</evidence>
<keyword evidence="9 12" id="KW-0472">Membrane</keyword>
<evidence type="ECO:0000256" key="13">
    <source>
        <dbReference type="SAM" id="MobiDB-lite"/>
    </source>
</evidence>
<evidence type="ECO:0000256" key="10">
    <source>
        <dbReference type="ARBA" id="ARBA00023180"/>
    </source>
</evidence>
<comment type="pathway">
    <text evidence="2 12">Metabolic intermediate biosynthesis; (R)-mevalonate biosynthesis; (R)-mevalonate from acetyl-CoA: step 3/3.</text>
</comment>
<dbReference type="GO" id="GO:0015936">
    <property type="term" value="P:coenzyme A metabolic process"/>
    <property type="evidence" value="ECO:0007669"/>
    <property type="project" value="InterPro"/>
</dbReference>
<dbReference type="PRINTS" id="PR00071">
    <property type="entry name" value="HMGCOARDTASE"/>
</dbReference>
<dbReference type="PROSITE" id="PS00318">
    <property type="entry name" value="HMG_COA_REDUCTASE_2"/>
    <property type="match status" value="1"/>
</dbReference>
<dbReference type="InterPro" id="IPR053958">
    <property type="entry name" value="HMGCR/SNAP/NPC1-like_SSD"/>
</dbReference>
<dbReference type="InterPro" id="IPR000731">
    <property type="entry name" value="SSD"/>
</dbReference>
<evidence type="ECO:0000313" key="15">
    <source>
        <dbReference type="EMBL" id="OQV11743.1"/>
    </source>
</evidence>
<keyword evidence="5 12" id="KW-0256">Endoplasmic reticulum</keyword>
<dbReference type="GO" id="GO:0004420">
    <property type="term" value="F:hydroxymethylglutaryl-CoA reductase (NADPH) activity"/>
    <property type="evidence" value="ECO:0007669"/>
    <property type="project" value="UniProtKB-EC"/>
</dbReference>
<dbReference type="InterPro" id="IPR004554">
    <property type="entry name" value="HMG_CoA_Rdtase_eu_arc"/>
</dbReference>
<protein>
    <recommendedName>
        <fullName evidence="12">3-hydroxy-3-methylglutaryl coenzyme A reductase</fullName>
        <shortName evidence="12">HMG-CoA reductase</shortName>
        <ecNumber evidence="12">1.1.1.34</ecNumber>
    </recommendedName>
</protein>
<reference evidence="16" key="1">
    <citation type="submission" date="2017-01" db="EMBL/GenBank/DDBJ databases">
        <title>Comparative genomics of anhydrobiosis in the tardigrade Hypsibius dujardini.</title>
        <authorList>
            <person name="Yoshida Y."/>
            <person name="Koutsovoulos G."/>
            <person name="Laetsch D."/>
            <person name="Stevens L."/>
            <person name="Kumar S."/>
            <person name="Horikawa D."/>
            <person name="Ishino K."/>
            <person name="Komine S."/>
            <person name="Tomita M."/>
            <person name="Blaxter M."/>
            <person name="Arakawa K."/>
        </authorList>
    </citation>
    <scope>NUCLEOTIDE SEQUENCE [LARGE SCALE GENOMIC DNA]</scope>
    <source>
        <strain evidence="16">Z151</strain>
    </source>
</reference>
<dbReference type="InterPro" id="IPR023074">
    <property type="entry name" value="HMG_CoA_Rdtase_cat_sf"/>
</dbReference>
<dbReference type="InterPro" id="IPR009023">
    <property type="entry name" value="HMG_CoA_Rdtase_NAD(P)-bd_sf"/>
</dbReference>
<comment type="catalytic activity">
    <reaction evidence="11">
        <text>(R)-mevalonate + 2 NADP(+) + CoA = (3S)-3-hydroxy-3-methylglutaryl-CoA + 2 NADPH + 2 H(+)</text>
        <dbReference type="Rhea" id="RHEA:15989"/>
        <dbReference type="ChEBI" id="CHEBI:15378"/>
        <dbReference type="ChEBI" id="CHEBI:36464"/>
        <dbReference type="ChEBI" id="CHEBI:43074"/>
        <dbReference type="ChEBI" id="CHEBI:57287"/>
        <dbReference type="ChEBI" id="CHEBI:57783"/>
        <dbReference type="ChEBI" id="CHEBI:58349"/>
        <dbReference type="EC" id="1.1.1.34"/>
    </reaction>
    <physiologicalReaction direction="right-to-left" evidence="11">
        <dbReference type="Rhea" id="RHEA:15991"/>
    </physiologicalReaction>
</comment>
<feature type="transmembrane region" description="Helical" evidence="12">
    <location>
        <begin position="194"/>
        <end position="217"/>
    </location>
</feature>
<dbReference type="Gene3D" id="3.30.70.420">
    <property type="entry name" value="Hydroxymethylglutaryl-CoA reductase, class I/II, NAD/NADP-binding domain"/>
    <property type="match status" value="1"/>
</dbReference>
<dbReference type="GO" id="GO:0008299">
    <property type="term" value="P:isoprenoid biosynthetic process"/>
    <property type="evidence" value="ECO:0007669"/>
    <property type="project" value="InterPro"/>
</dbReference>